<name>A0A8J5XT71_DIALT</name>
<comment type="caution">
    <text evidence="2">The sequence shown here is derived from an EMBL/GenBank/DDBJ whole genome shotgun (WGS) entry which is preliminary data.</text>
</comment>
<keyword evidence="1" id="KW-0812">Transmembrane</keyword>
<dbReference type="OMA" id="EREVGQH"/>
<gene>
    <name evidence="2" type="ORF">KFE25_009659</name>
</gene>
<dbReference type="EMBL" id="JAGTXO010000001">
    <property type="protein sequence ID" value="KAG8471238.1"/>
    <property type="molecule type" value="Genomic_DNA"/>
</dbReference>
<accession>A0A8J5XT71</accession>
<keyword evidence="3" id="KW-1185">Reference proteome</keyword>
<organism evidence="2 3">
    <name type="scientific">Diacronema lutheri</name>
    <name type="common">Unicellular marine alga</name>
    <name type="synonym">Monochrysis lutheri</name>
    <dbReference type="NCBI Taxonomy" id="2081491"/>
    <lineage>
        <taxon>Eukaryota</taxon>
        <taxon>Haptista</taxon>
        <taxon>Haptophyta</taxon>
        <taxon>Pavlovophyceae</taxon>
        <taxon>Pavlovales</taxon>
        <taxon>Pavlovaceae</taxon>
        <taxon>Diacronema</taxon>
    </lineage>
</organism>
<dbReference type="AlphaFoldDB" id="A0A8J5XT71"/>
<keyword evidence="1" id="KW-1133">Transmembrane helix</keyword>
<protein>
    <submittedName>
        <fullName evidence="2">Uncharacterized protein</fullName>
    </submittedName>
</protein>
<evidence type="ECO:0000313" key="2">
    <source>
        <dbReference type="EMBL" id="KAG8471238.1"/>
    </source>
</evidence>
<evidence type="ECO:0000256" key="1">
    <source>
        <dbReference type="SAM" id="Phobius"/>
    </source>
</evidence>
<dbReference type="Proteomes" id="UP000751190">
    <property type="component" value="Unassembled WGS sequence"/>
</dbReference>
<proteinExistence type="predicted"/>
<feature type="transmembrane region" description="Helical" evidence="1">
    <location>
        <begin position="23"/>
        <end position="46"/>
    </location>
</feature>
<evidence type="ECO:0000313" key="3">
    <source>
        <dbReference type="Proteomes" id="UP000751190"/>
    </source>
</evidence>
<reference evidence="2" key="1">
    <citation type="submission" date="2021-05" db="EMBL/GenBank/DDBJ databases">
        <title>The genome of the haptophyte Pavlova lutheri (Diacronema luteri, Pavlovales) - a model for lipid biosynthesis in eukaryotic algae.</title>
        <authorList>
            <person name="Hulatt C.J."/>
            <person name="Posewitz M.C."/>
        </authorList>
    </citation>
    <scope>NUCLEOTIDE SEQUENCE</scope>
    <source>
        <strain evidence="2">NIVA-4/92</strain>
    </source>
</reference>
<sequence>MYEPLAPAKPEAAARQARSERGCYVFGFLFVGALIAGGAAGLAFTLRTKQREPGLEEYLRIVDEFLDTRPRQTFIPKAGGLLQVFGPGSYGGGSCGKLCDLTESCPFSAVRGLCRYDVYDNALAAIYYTARAKFDKAKAILDGFLYYMYVKRQETNVKVTTGPEQGLPSGRYLNLLAASYTNARSIPGQYEGAGVADGAVDAGNNAWVGIAMLRYAAATQDPCYATAGCDMLYALNYFSSCDDQLGGFRARLAPYPMNYRSTEHNIDMFALASMCRNISLASHAASFVAQMYDRDKRHAGTYVTGTSNDAKCTTNVATGPTSVVPADTQTWNFLAGVDPRLERKATSLGFVAQPSGTGGLWEADADLVGAPPKAGDASGERAGVGDMYFGTRFSTSGSGIQWENSAAATLALLKLLNTPAKLLEAAIPDSEQLAKMRQAASDGRDSIKRLLHTYGAVPSSILGGSYAMWTQRYNSSAHSYNFPGGSDSGLGWTYLRYPHVASTVWSAFVLMYQFDDQAPVREMANPYAAAEGFSDAIYSGADKCLGTKLGPDIGDCKRFPRCVAAGLEGECCPSVSGHNLGCCDTPASCARHPACAAANLTGDCCPALSGAMLGCC</sequence>
<keyword evidence="1" id="KW-0472">Membrane</keyword>
<dbReference type="OrthoDB" id="420938at2759"/>